<accession>D0LDW3</accession>
<dbReference type="Gene3D" id="2.30.110.10">
    <property type="entry name" value="Electron Transport, Fmn-binding Protein, Chain A"/>
    <property type="match status" value="1"/>
</dbReference>
<organism evidence="1 2">
    <name type="scientific">Gordonia bronchialis (strain ATCC 25592 / DSM 43247 / BCRC 13721 / JCM 3198 / KCTC 3076 / NBRC 16047 / NCTC 10667)</name>
    <name type="common">Rhodococcus bronchialis</name>
    <dbReference type="NCBI Taxonomy" id="526226"/>
    <lineage>
        <taxon>Bacteria</taxon>
        <taxon>Bacillati</taxon>
        <taxon>Actinomycetota</taxon>
        <taxon>Actinomycetes</taxon>
        <taxon>Mycobacteriales</taxon>
        <taxon>Gordoniaceae</taxon>
        <taxon>Gordonia</taxon>
    </lineage>
</organism>
<dbReference type="EMBL" id="CP001802">
    <property type="protein sequence ID" value="ACY21736.1"/>
    <property type="molecule type" value="Genomic_DNA"/>
</dbReference>
<evidence type="ECO:0008006" key="3">
    <source>
        <dbReference type="Google" id="ProtNLM"/>
    </source>
</evidence>
<reference evidence="1 2" key="2">
    <citation type="journal article" date="2010" name="Stand. Genomic Sci.">
        <title>Complete genome sequence of Gordonia bronchialis type strain (3410).</title>
        <authorList>
            <person name="Ivanova N."/>
            <person name="Sikorski J."/>
            <person name="Jando M."/>
            <person name="Lapidus A."/>
            <person name="Nolan M."/>
            <person name="Lucas S."/>
            <person name="Del Rio T.G."/>
            <person name="Tice H."/>
            <person name="Copeland A."/>
            <person name="Cheng J.F."/>
            <person name="Chen F."/>
            <person name="Bruce D."/>
            <person name="Goodwin L."/>
            <person name="Pitluck S."/>
            <person name="Mavromatis K."/>
            <person name="Ovchinnikova G."/>
            <person name="Pati A."/>
            <person name="Chen A."/>
            <person name="Palaniappan K."/>
            <person name="Land M."/>
            <person name="Hauser L."/>
            <person name="Chang Y.J."/>
            <person name="Jeffries C.D."/>
            <person name="Chain P."/>
            <person name="Saunders E."/>
            <person name="Han C."/>
            <person name="Detter J.C."/>
            <person name="Brettin T."/>
            <person name="Rohde M."/>
            <person name="Goker M."/>
            <person name="Bristow J."/>
            <person name="Eisen J.A."/>
            <person name="Markowitz V."/>
            <person name="Hugenholtz P."/>
            <person name="Klenk H.P."/>
            <person name="Kyrpides N.C."/>
        </authorList>
    </citation>
    <scope>NUCLEOTIDE SEQUENCE [LARGE SCALE GENOMIC DNA]</scope>
    <source>
        <strain evidence="2">ATCC 25592 / DSM 43247 / BCRC 13721 / JCM 3198 / KCTC 3076 / NBRC 16047 / NCTC 10667</strain>
    </source>
</reference>
<reference evidence="2" key="1">
    <citation type="submission" date="2009-10" db="EMBL/GenBank/DDBJ databases">
        <title>The complete chromosome of Gordonia bronchialis DSM 43247.</title>
        <authorList>
            <consortium name="US DOE Joint Genome Institute (JGI-PGF)"/>
            <person name="Lucas S."/>
            <person name="Copeland A."/>
            <person name="Lapidus A."/>
            <person name="Glavina del Rio T."/>
            <person name="Dalin E."/>
            <person name="Tice H."/>
            <person name="Bruce D."/>
            <person name="Goodwin L."/>
            <person name="Pitluck S."/>
            <person name="Kyrpides N."/>
            <person name="Mavromatis K."/>
            <person name="Ivanova N."/>
            <person name="Ovchinnikova G."/>
            <person name="Saunders E."/>
            <person name="Brettin T."/>
            <person name="Detter J.C."/>
            <person name="Han C."/>
            <person name="Larimer F."/>
            <person name="Land M."/>
            <person name="Hauser L."/>
            <person name="Markowitz V."/>
            <person name="Cheng J.-F."/>
            <person name="Hugenholtz P."/>
            <person name="Woyke T."/>
            <person name="Wu D."/>
            <person name="Jando M."/>
            <person name="Schneider S."/>
            <person name="Goeker M."/>
            <person name="Klenk H.-P."/>
            <person name="Eisen J.A."/>
        </authorList>
    </citation>
    <scope>NUCLEOTIDE SEQUENCE [LARGE SCALE GENOMIC DNA]</scope>
    <source>
        <strain evidence="2">ATCC 25592 / DSM 43247 / BCRC 13721 / JCM 3198 / KCTC 3076 / NBRC 16047 / NCTC 10667</strain>
    </source>
</reference>
<dbReference type="Pfam" id="PF04075">
    <property type="entry name" value="F420H2_quin_red"/>
    <property type="match status" value="1"/>
</dbReference>
<evidence type="ECO:0000313" key="1">
    <source>
        <dbReference type="EMBL" id="ACY21736.1"/>
    </source>
</evidence>
<gene>
    <name evidence="1" type="ordered locus">Gbro_2495</name>
</gene>
<dbReference type="Proteomes" id="UP000001219">
    <property type="component" value="Chromosome"/>
</dbReference>
<dbReference type="STRING" id="526226.Gbro_2495"/>
<dbReference type="AlphaFoldDB" id="D0LDW3"/>
<evidence type="ECO:0000313" key="2">
    <source>
        <dbReference type="Proteomes" id="UP000001219"/>
    </source>
</evidence>
<dbReference type="HOGENOM" id="CLU_2000681_0_0_11"/>
<sequence>MTLFQHIARVNNAITLPILRLPVIRDLAARSITVLTYTGRKSGKSVRVPVAYRRSGDEVTVGVAMADRKTWWRNFTGAGAPVALTLDGRERTGHAVSGRDEKGQVTVRITLAG</sequence>
<dbReference type="GO" id="GO:0016491">
    <property type="term" value="F:oxidoreductase activity"/>
    <property type="evidence" value="ECO:0007669"/>
    <property type="project" value="InterPro"/>
</dbReference>
<keyword evidence="2" id="KW-1185">Reference proteome</keyword>
<dbReference type="RefSeq" id="WP_012834291.1">
    <property type="nucleotide sequence ID" value="NC_013441.1"/>
</dbReference>
<proteinExistence type="predicted"/>
<dbReference type="eggNOG" id="ENOG50332AK">
    <property type="taxonomic scope" value="Bacteria"/>
</dbReference>
<dbReference type="KEGG" id="gbr:Gbro_2495"/>
<dbReference type="OrthoDB" id="3292498at2"/>
<name>D0LDW3_GORB4</name>
<protein>
    <recommendedName>
        <fullName evidence="3">DUF385 domain-containing protein</fullName>
    </recommendedName>
</protein>
<dbReference type="InterPro" id="IPR004378">
    <property type="entry name" value="F420H2_quin_Rdtase"/>
</dbReference>
<dbReference type="InterPro" id="IPR012349">
    <property type="entry name" value="Split_barrel_FMN-bd"/>
</dbReference>